<evidence type="ECO:0000256" key="7">
    <source>
        <dbReference type="ARBA" id="ARBA00023033"/>
    </source>
</evidence>
<evidence type="ECO:0000313" key="12">
    <source>
        <dbReference type="Proteomes" id="UP000663828"/>
    </source>
</evidence>
<evidence type="ECO:0000313" key="10">
    <source>
        <dbReference type="EMBL" id="CAF0824388.1"/>
    </source>
</evidence>
<dbReference type="InterPro" id="IPR036188">
    <property type="entry name" value="FAD/NAD-bd_sf"/>
</dbReference>
<keyword evidence="7" id="KW-0503">Monooxygenase</keyword>
<dbReference type="Gene3D" id="3.50.50.60">
    <property type="entry name" value="FAD/NAD(P)-binding domain"/>
    <property type="match status" value="2"/>
</dbReference>
<dbReference type="PANTHER" id="PTHR43098">
    <property type="entry name" value="L-ORNITHINE N(5)-MONOOXYGENASE-RELATED"/>
    <property type="match status" value="1"/>
</dbReference>
<keyword evidence="8" id="KW-0472">Membrane</keyword>
<keyword evidence="4" id="KW-0274">FAD</keyword>
<dbReference type="EMBL" id="CAJNOR010000165">
    <property type="protein sequence ID" value="CAF0824388.1"/>
    <property type="molecule type" value="Genomic_DNA"/>
</dbReference>
<dbReference type="PANTHER" id="PTHR43098:SF3">
    <property type="entry name" value="L-ORNITHINE N(5)-MONOOXYGENASE-RELATED"/>
    <property type="match status" value="1"/>
</dbReference>
<dbReference type="PRINTS" id="PR00411">
    <property type="entry name" value="PNDRDTASEI"/>
</dbReference>
<keyword evidence="8" id="KW-1133">Transmembrane helix</keyword>
<dbReference type="OrthoDB" id="66881at2759"/>
<comment type="cofactor">
    <cofactor evidence="1">
        <name>FAD</name>
        <dbReference type="ChEBI" id="CHEBI:57692"/>
    </cofactor>
</comment>
<feature type="transmembrane region" description="Helical" evidence="8">
    <location>
        <begin position="20"/>
        <end position="37"/>
    </location>
</feature>
<gene>
    <name evidence="11" type="ORF">EDS130_LOCUS16686</name>
    <name evidence="10" type="ORF">XAT740_LOCUS4128</name>
</gene>
<dbReference type="GO" id="GO:0004497">
    <property type="term" value="F:monooxygenase activity"/>
    <property type="evidence" value="ECO:0007669"/>
    <property type="project" value="UniProtKB-KW"/>
</dbReference>
<evidence type="ECO:0000256" key="6">
    <source>
        <dbReference type="ARBA" id="ARBA00023002"/>
    </source>
</evidence>
<feature type="domain" description="FAD/NAD(P)-binding" evidence="9">
    <location>
        <begin position="21"/>
        <end position="242"/>
    </location>
</feature>
<dbReference type="SUPFAM" id="SSF51905">
    <property type="entry name" value="FAD/NAD(P)-binding domain"/>
    <property type="match status" value="3"/>
</dbReference>
<keyword evidence="8" id="KW-0812">Transmembrane</keyword>
<evidence type="ECO:0000313" key="11">
    <source>
        <dbReference type="EMBL" id="CAF1036425.1"/>
    </source>
</evidence>
<sequence length="548" mass="62470">MDKTMNMQQNTNGVTRGSDAFDVVIVGSGFAGLFMLHELRKRGYSTKVFEAADEIGGTWNLNRYPGARCDIESMQYSYSFSDELQQDWHWSERFARQPEILRYLNHVADKFDLNKDIQLNTRVTSIVYNENQSKWTITTGHNDRVSAKYCVMATGCLSVARDPKIPGLDQFKGNIYRTTNWPKNDVSFIGRRVAVIGTGASGVQCIPMIAKQAAHLYVIQRTPNFVIPTDNKPVDVEYEKDWKSNYNQRRSQMLQSSGGIFYDYDDDTLRVNMTDRERFEIAWQRGGLSFFTAFKSRLNDNTIKQTITYLIHEKIREIVRDPVVAAALLPYDHLFGTKRPCVAGQYYDTFNLENVTLVDIRHTSIDKITEKGILIDDKLYEIDDLVLATGFDAVIGSLLNIDIHGRSKQTLREKWTIRPRTLLGIMIADFPNLFTITGPGSPINLSNMIPHIEENVKWIIKCIDYLNTHNIDSIEAKIDGQNAWMDHVDLVASQLSYSADSFAGNDSNILIKPSSCMRYAGGLHNYLNMCEKVTANGYEKFFLLKRSP</sequence>
<dbReference type="Pfam" id="PF07992">
    <property type="entry name" value="Pyr_redox_2"/>
    <property type="match status" value="1"/>
</dbReference>
<keyword evidence="12" id="KW-1185">Reference proteome</keyword>
<reference evidence="10" key="1">
    <citation type="submission" date="2021-02" db="EMBL/GenBank/DDBJ databases">
        <authorList>
            <person name="Nowell W R."/>
        </authorList>
    </citation>
    <scope>NUCLEOTIDE SEQUENCE</scope>
</reference>
<evidence type="ECO:0000256" key="4">
    <source>
        <dbReference type="ARBA" id="ARBA00022827"/>
    </source>
</evidence>
<name>A0A813UDH7_ADIRI</name>
<dbReference type="Proteomes" id="UP000663828">
    <property type="component" value="Unassembled WGS sequence"/>
</dbReference>
<proteinExistence type="inferred from homology"/>
<evidence type="ECO:0000256" key="3">
    <source>
        <dbReference type="ARBA" id="ARBA00022630"/>
    </source>
</evidence>
<keyword evidence="6" id="KW-0560">Oxidoreductase</keyword>
<keyword evidence="5" id="KW-0521">NADP</keyword>
<protein>
    <recommendedName>
        <fullName evidence="9">FAD/NAD(P)-binding domain-containing protein</fullName>
    </recommendedName>
</protein>
<dbReference type="AlphaFoldDB" id="A0A813UDH7"/>
<evidence type="ECO:0000256" key="5">
    <source>
        <dbReference type="ARBA" id="ARBA00022857"/>
    </source>
</evidence>
<dbReference type="EMBL" id="CAJNOJ010000073">
    <property type="protein sequence ID" value="CAF1036425.1"/>
    <property type="molecule type" value="Genomic_DNA"/>
</dbReference>
<evidence type="ECO:0000256" key="1">
    <source>
        <dbReference type="ARBA" id="ARBA00001974"/>
    </source>
</evidence>
<dbReference type="Proteomes" id="UP000663852">
    <property type="component" value="Unassembled WGS sequence"/>
</dbReference>
<keyword evidence="3" id="KW-0285">Flavoprotein</keyword>
<evidence type="ECO:0000256" key="2">
    <source>
        <dbReference type="ARBA" id="ARBA00010139"/>
    </source>
</evidence>
<accession>A0A813UDH7</accession>
<evidence type="ECO:0000259" key="9">
    <source>
        <dbReference type="Pfam" id="PF07992"/>
    </source>
</evidence>
<comment type="caution">
    <text evidence="10">The sequence shown here is derived from an EMBL/GenBank/DDBJ whole genome shotgun (WGS) entry which is preliminary data.</text>
</comment>
<dbReference type="InterPro" id="IPR050775">
    <property type="entry name" value="FAD-binding_Monooxygenases"/>
</dbReference>
<organism evidence="10 12">
    <name type="scientific">Adineta ricciae</name>
    <name type="common">Rotifer</name>
    <dbReference type="NCBI Taxonomy" id="249248"/>
    <lineage>
        <taxon>Eukaryota</taxon>
        <taxon>Metazoa</taxon>
        <taxon>Spiralia</taxon>
        <taxon>Gnathifera</taxon>
        <taxon>Rotifera</taxon>
        <taxon>Eurotatoria</taxon>
        <taxon>Bdelloidea</taxon>
        <taxon>Adinetida</taxon>
        <taxon>Adinetidae</taxon>
        <taxon>Adineta</taxon>
    </lineage>
</organism>
<evidence type="ECO:0000256" key="8">
    <source>
        <dbReference type="SAM" id="Phobius"/>
    </source>
</evidence>
<comment type="similarity">
    <text evidence="2">Belongs to the FAD-binding monooxygenase family.</text>
</comment>
<dbReference type="InterPro" id="IPR023753">
    <property type="entry name" value="FAD/NAD-binding_dom"/>
</dbReference>